<feature type="transmembrane region" description="Helical" evidence="10">
    <location>
        <begin position="316"/>
        <end position="336"/>
    </location>
</feature>
<feature type="transmembrane region" description="Helical" evidence="10">
    <location>
        <begin position="151"/>
        <end position="169"/>
    </location>
</feature>
<evidence type="ECO:0000256" key="6">
    <source>
        <dbReference type="ARBA" id="ARBA00023053"/>
    </source>
</evidence>
<keyword evidence="13" id="KW-1185">Reference proteome</keyword>
<dbReference type="InterPro" id="IPR018422">
    <property type="entry name" value="Cation/H_exchanger_CPA1"/>
</dbReference>
<reference evidence="12" key="1">
    <citation type="submission" date="2021-02" db="EMBL/GenBank/DDBJ databases">
        <authorList>
            <person name="Dougan E. K."/>
            <person name="Rhodes N."/>
            <person name="Thang M."/>
            <person name="Chan C."/>
        </authorList>
    </citation>
    <scope>NUCLEOTIDE SEQUENCE</scope>
</reference>
<sequence length="388" mass="42292">VLPSSIMLAGPGMLLNTFLTSLYVKGAVEVNHEAPTWAVAALLSAILSATDPVAVVAALGGLGAPEKLSAVVDGESLLNDGSAVVVTYVARDWVMGANAPASEKYCPTSPPTVGCICLFLLQVAGGGTLIGIFAGLILYYWVGLIHSEHSYVLETTSVLIVVYATFFSAEAAETSGVLATVTLGIMVSCMVKNQLSHAGAHGHHMVMHQLCYMCNHIIFFVAGVITVRFMWRATGCAHDFRSPRAWAELAGLYVALHVSRALMIALFSPFLRRMGYGINLKEFVILTYSGLRGAVALIMGLLILQNDYIEPAVKQMIAFHISGIVFLTLFVNGLTVDNLYRWLDMYPASPYKATYMRKIYSKIEGKCQEQSVKPMMRDWFFSDLHFEK</sequence>
<dbReference type="InterPro" id="IPR006153">
    <property type="entry name" value="Cation/H_exchanger_TM"/>
</dbReference>
<dbReference type="Gene3D" id="6.10.140.1330">
    <property type="match status" value="1"/>
</dbReference>
<evidence type="ECO:0000313" key="13">
    <source>
        <dbReference type="Proteomes" id="UP000654075"/>
    </source>
</evidence>
<dbReference type="Pfam" id="PF00999">
    <property type="entry name" value="Na_H_Exchanger"/>
    <property type="match status" value="1"/>
</dbReference>
<feature type="transmembrane region" description="Helical" evidence="10">
    <location>
        <begin position="6"/>
        <end position="24"/>
    </location>
</feature>
<feature type="transmembrane region" description="Helical" evidence="10">
    <location>
        <begin position="283"/>
        <end position="304"/>
    </location>
</feature>
<gene>
    <name evidence="12" type="ORF">PGLA1383_LOCUS8054</name>
</gene>
<organism evidence="12 13">
    <name type="scientific">Polarella glacialis</name>
    <name type="common">Dinoflagellate</name>
    <dbReference type="NCBI Taxonomy" id="89957"/>
    <lineage>
        <taxon>Eukaryota</taxon>
        <taxon>Sar</taxon>
        <taxon>Alveolata</taxon>
        <taxon>Dinophyceae</taxon>
        <taxon>Suessiales</taxon>
        <taxon>Suessiaceae</taxon>
        <taxon>Polarella</taxon>
    </lineage>
</organism>
<evidence type="ECO:0000256" key="1">
    <source>
        <dbReference type="ARBA" id="ARBA00004651"/>
    </source>
</evidence>
<dbReference type="GO" id="GO:0098719">
    <property type="term" value="P:sodium ion import across plasma membrane"/>
    <property type="evidence" value="ECO:0007669"/>
    <property type="project" value="TreeGrafter"/>
</dbReference>
<dbReference type="GO" id="GO:0015386">
    <property type="term" value="F:potassium:proton antiporter activity"/>
    <property type="evidence" value="ECO:0007669"/>
    <property type="project" value="TreeGrafter"/>
</dbReference>
<comment type="subcellular location">
    <subcellularLocation>
        <location evidence="1">Cell membrane</location>
        <topology evidence="1">Multi-pass membrane protein</topology>
    </subcellularLocation>
</comment>
<dbReference type="PANTHER" id="PTHR10110">
    <property type="entry name" value="SODIUM/HYDROGEN EXCHANGER"/>
    <property type="match status" value="1"/>
</dbReference>
<proteinExistence type="predicted"/>
<feature type="non-terminal residue" evidence="12">
    <location>
        <position position="1"/>
    </location>
</feature>
<dbReference type="AlphaFoldDB" id="A0A813DSP1"/>
<feature type="domain" description="Cation/H+ exchanger transmembrane" evidence="11">
    <location>
        <begin position="2"/>
        <end position="339"/>
    </location>
</feature>
<keyword evidence="8 10" id="KW-0472">Membrane</keyword>
<keyword evidence="5 10" id="KW-1133">Transmembrane helix</keyword>
<evidence type="ECO:0000256" key="8">
    <source>
        <dbReference type="ARBA" id="ARBA00023136"/>
    </source>
</evidence>
<evidence type="ECO:0000313" key="12">
    <source>
        <dbReference type="EMBL" id="CAE8589286.1"/>
    </source>
</evidence>
<evidence type="ECO:0000256" key="10">
    <source>
        <dbReference type="SAM" id="Phobius"/>
    </source>
</evidence>
<dbReference type="GO" id="GO:0005886">
    <property type="term" value="C:plasma membrane"/>
    <property type="evidence" value="ECO:0007669"/>
    <property type="project" value="UniProtKB-SubCell"/>
</dbReference>
<dbReference type="OrthoDB" id="449390at2759"/>
<keyword evidence="9" id="KW-0739">Sodium transport</keyword>
<feature type="transmembrane region" description="Helical" evidence="10">
    <location>
        <begin position="175"/>
        <end position="191"/>
    </location>
</feature>
<comment type="caution">
    <text evidence="12">The sequence shown here is derived from an EMBL/GenBank/DDBJ whole genome shotgun (WGS) entry which is preliminary data.</text>
</comment>
<keyword evidence="3" id="KW-1003">Cell membrane</keyword>
<accession>A0A813DSP1</accession>
<dbReference type="PANTHER" id="PTHR10110:SF86">
    <property type="entry name" value="SODIUM_HYDROGEN EXCHANGER 7"/>
    <property type="match status" value="1"/>
</dbReference>
<evidence type="ECO:0000259" key="11">
    <source>
        <dbReference type="Pfam" id="PF00999"/>
    </source>
</evidence>
<evidence type="ECO:0000256" key="2">
    <source>
        <dbReference type="ARBA" id="ARBA00022448"/>
    </source>
</evidence>
<feature type="transmembrane region" description="Helical" evidence="10">
    <location>
        <begin position="251"/>
        <end position="271"/>
    </location>
</feature>
<feature type="transmembrane region" description="Helical" evidence="10">
    <location>
        <begin position="212"/>
        <end position="231"/>
    </location>
</feature>
<dbReference type="OMA" id="VEVNHEA"/>
<dbReference type="GO" id="GO:0015385">
    <property type="term" value="F:sodium:proton antiporter activity"/>
    <property type="evidence" value="ECO:0007669"/>
    <property type="project" value="InterPro"/>
</dbReference>
<protein>
    <recommendedName>
        <fullName evidence="11">Cation/H+ exchanger transmembrane domain-containing protein</fullName>
    </recommendedName>
</protein>
<dbReference type="EMBL" id="CAJNNV010003597">
    <property type="protein sequence ID" value="CAE8589286.1"/>
    <property type="molecule type" value="Genomic_DNA"/>
</dbReference>
<evidence type="ECO:0000256" key="9">
    <source>
        <dbReference type="ARBA" id="ARBA00023201"/>
    </source>
</evidence>
<keyword evidence="2" id="KW-0813">Transport</keyword>
<evidence type="ECO:0000256" key="7">
    <source>
        <dbReference type="ARBA" id="ARBA00023065"/>
    </source>
</evidence>
<keyword evidence="6" id="KW-0915">Sodium</keyword>
<keyword evidence="7" id="KW-0406">Ion transport</keyword>
<dbReference type="GO" id="GO:0051453">
    <property type="term" value="P:regulation of intracellular pH"/>
    <property type="evidence" value="ECO:0007669"/>
    <property type="project" value="TreeGrafter"/>
</dbReference>
<feature type="non-terminal residue" evidence="12">
    <location>
        <position position="388"/>
    </location>
</feature>
<dbReference type="Proteomes" id="UP000654075">
    <property type="component" value="Unassembled WGS sequence"/>
</dbReference>
<feature type="transmembrane region" description="Helical" evidence="10">
    <location>
        <begin position="119"/>
        <end position="142"/>
    </location>
</feature>
<feature type="transmembrane region" description="Helical" evidence="10">
    <location>
        <begin position="36"/>
        <end position="59"/>
    </location>
</feature>
<keyword evidence="4 10" id="KW-0812">Transmembrane</keyword>
<name>A0A813DSP1_POLGL</name>
<evidence type="ECO:0000256" key="5">
    <source>
        <dbReference type="ARBA" id="ARBA00022989"/>
    </source>
</evidence>
<evidence type="ECO:0000256" key="4">
    <source>
        <dbReference type="ARBA" id="ARBA00022692"/>
    </source>
</evidence>
<evidence type="ECO:0000256" key="3">
    <source>
        <dbReference type="ARBA" id="ARBA00022475"/>
    </source>
</evidence>